<dbReference type="EMBL" id="MKKU01000709">
    <property type="protein sequence ID" value="RNF03725.1"/>
    <property type="molecule type" value="Genomic_DNA"/>
</dbReference>
<dbReference type="Proteomes" id="UP000284403">
    <property type="component" value="Unassembled WGS sequence"/>
</dbReference>
<comment type="caution">
    <text evidence="2">The sequence shown here is derived from an EMBL/GenBank/DDBJ whole genome shotgun (WGS) entry which is preliminary data.</text>
</comment>
<reference evidence="2 3" key="1">
    <citation type="journal article" date="2018" name="BMC Genomics">
        <title>Genomic comparison of Trypanosoma conorhini and Trypanosoma rangeli to Trypanosoma cruzi strains of high and low virulence.</title>
        <authorList>
            <person name="Bradwell K.R."/>
            <person name="Koparde V.N."/>
            <person name="Matveyev A.V."/>
            <person name="Serrano M.G."/>
            <person name="Alves J.M."/>
            <person name="Parikh H."/>
            <person name="Huang B."/>
            <person name="Lee V."/>
            <person name="Espinosa-Alvarez O."/>
            <person name="Ortiz P.A."/>
            <person name="Costa-Martins A.G."/>
            <person name="Teixeira M.M."/>
            <person name="Buck G.A."/>
        </authorList>
    </citation>
    <scope>NUCLEOTIDE SEQUENCE [LARGE SCALE GENOMIC DNA]</scope>
    <source>
        <strain evidence="2 3">025E</strain>
    </source>
</reference>
<proteinExistence type="predicted"/>
<organism evidence="2 3">
    <name type="scientific">Trypanosoma conorhini</name>
    <dbReference type="NCBI Taxonomy" id="83891"/>
    <lineage>
        <taxon>Eukaryota</taxon>
        <taxon>Discoba</taxon>
        <taxon>Euglenozoa</taxon>
        <taxon>Kinetoplastea</taxon>
        <taxon>Metakinetoplastina</taxon>
        <taxon>Trypanosomatida</taxon>
        <taxon>Trypanosomatidae</taxon>
        <taxon>Trypanosoma</taxon>
    </lineage>
</organism>
<sequence length="155" mass="17604">MPRGGIGFHLKVNVSVRAHRVAWHDLALFLLLCLRGARLQLLPRWHLPPRCGALPRRVRVSRNGPRAHRGFGAIAELRILPTGRRLFPRRLVVFNVRPLCQSSCRDVRLRDPFAVGVQHRPLPPPPRHCRSGCAWRTRRRPEPRSSPARAAGASK</sequence>
<evidence type="ECO:0000313" key="2">
    <source>
        <dbReference type="EMBL" id="RNF03725.1"/>
    </source>
</evidence>
<dbReference type="AlphaFoldDB" id="A0A422NE19"/>
<feature type="region of interest" description="Disordered" evidence="1">
    <location>
        <begin position="128"/>
        <end position="155"/>
    </location>
</feature>
<gene>
    <name evidence="2" type="ORF">Tco025E_08127</name>
</gene>
<evidence type="ECO:0000313" key="3">
    <source>
        <dbReference type="Proteomes" id="UP000284403"/>
    </source>
</evidence>
<keyword evidence="3" id="KW-1185">Reference proteome</keyword>
<evidence type="ECO:0000256" key="1">
    <source>
        <dbReference type="SAM" id="MobiDB-lite"/>
    </source>
</evidence>
<dbReference type="GeneID" id="40321738"/>
<name>A0A422NE19_9TRYP</name>
<protein>
    <submittedName>
        <fullName evidence="2">Uncharacterized protein</fullName>
    </submittedName>
</protein>
<dbReference type="RefSeq" id="XP_029224896.1">
    <property type="nucleotide sequence ID" value="XM_029374983.1"/>
</dbReference>
<accession>A0A422NE19</accession>
<feature type="compositionally biased region" description="Low complexity" evidence="1">
    <location>
        <begin position="145"/>
        <end position="155"/>
    </location>
</feature>